<evidence type="ECO:0000313" key="3">
    <source>
        <dbReference type="Proteomes" id="UP000012174"/>
    </source>
</evidence>
<feature type="compositionally biased region" description="Basic and acidic residues" evidence="1">
    <location>
        <begin position="460"/>
        <end position="469"/>
    </location>
</feature>
<dbReference type="HOGENOM" id="CLU_030580_0_0_1"/>
<dbReference type="KEGG" id="ela:UCREL1_6014"/>
<dbReference type="OrthoDB" id="4638065at2759"/>
<dbReference type="eggNOG" id="ENOG502RKIJ">
    <property type="taxonomic scope" value="Eukaryota"/>
</dbReference>
<accession>M7TJW0</accession>
<protein>
    <submittedName>
        <fullName evidence="2">Uncharacterized protein</fullName>
    </submittedName>
</protein>
<sequence>MGLEELATAFACDGKFNVTHSEMVQSDCTFKLGSMTVRIMQMHDIDLKIPATFKTCARAIGSEKKIEEIFPELPMPIKAQQYMMAQDLQASGDILPEKEGPREKRMAMLRASCQERFWTQLSPSERNNLNQVSEEPSSDLKPALTEIKKFWPSRWNNGRFDLDHYRQYLRDHAAAEKIWKLVEEDIFIIADRHMQVLFVNVENLGQLLFGQEAMDLMQRTIDLWSFFTPLPRPEDQRHVVDNYVRKIHPELDVSRATVDQLPRAKMCIAHLGCWASRPGDRQGRWMLRTSDSNFNRNNTMGFSQTLFPGFYTSVLGTAGKMIRFLLEPLDPDHFRECQEIFQGLDDSHKIPHGEGEDNFLSLFALGINPYTQRHKDKNDITDGMAGLVTLGSYVGGNLCIPLFGCKVPYKPGAVSLIRGHHLEHLVVDFTGPRYFIVGTNHESAKQSVWRKLGRSPPLSSDDHNDIDHENLDEDDPEVTCVNMLTDDDDDRELSNFDIHGTGTFIHSSSSESTTKG</sequence>
<keyword evidence="3" id="KW-1185">Reference proteome</keyword>
<dbReference type="EMBL" id="KB706542">
    <property type="protein sequence ID" value="EMR67010.1"/>
    <property type="molecule type" value="Genomic_DNA"/>
</dbReference>
<reference evidence="3" key="1">
    <citation type="journal article" date="2013" name="Genome Announc.">
        <title>Draft genome sequence of the grapevine dieback fungus Eutypa lata UCR-EL1.</title>
        <authorList>
            <person name="Blanco-Ulate B."/>
            <person name="Rolshausen P.E."/>
            <person name="Cantu D."/>
        </authorList>
    </citation>
    <scope>NUCLEOTIDE SEQUENCE [LARGE SCALE GENOMIC DNA]</scope>
    <source>
        <strain evidence="3">UCR-EL1</strain>
    </source>
</reference>
<dbReference type="Gene3D" id="3.60.130.30">
    <property type="match status" value="1"/>
</dbReference>
<proteinExistence type="predicted"/>
<evidence type="ECO:0000313" key="2">
    <source>
        <dbReference type="EMBL" id="EMR67010.1"/>
    </source>
</evidence>
<organism evidence="2 3">
    <name type="scientific">Eutypa lata (strain UCR-EL1)</name>
    <name type="common">Grapevine dieback disease fungus</name>
    <name type="synonym">Eutypa armeniacae</name>
    <dbReference type="NCBI Taxonomy" id="1287681"/>
    <lineage>
        <taxon>Eukaryota</taxon>
        <taxon>Fungi</taxon>
        <taxon>Dikarya</taxon>
        <taxon>Ascomycota</taxon>
        <taxon>Pezizomycotina</taxon>
        <taxon>Sordariomycetes</taxon>
        <taxon>Xylariomycetidae</taxon>
        <taxon>Xylariales</taxon>
        <taxon>Diatrypaceae</taxon>
        <taxon>Eutypa</taxon>
    </lineage>
</organism>
<dbReference type="Proteomes" id="UP000012174">
    <property type="component" value="Unassembled WGS sequence"/>
</dbReference>
<feature type="region of interest" description="Disordered" evidence="1">
    <location>
        <begin position="448"/>
        <end position="477"/>
    </location>
</feature>
<dbReference type="AlphaFoldDB" id="M7TJW0"/>
<name>M7TJW0_EUTLA</name>
<gene>
    <name evidence="2" type="ORF">UCREL1_6014</name>
</gene>
<evidence type="ECO:0000256" key="1">
    <source>
        <dbReference type="SAM" id="MobiDB-lite"/>
    </source>
</evidence>